<comment type="caution">
    <text evidence="3">The sequence shown here is derived from an EMBL/GenBank/DDBJ whole genome shotgun (WGS) entry which is preliminary data.</text>
</comment>
<feature type="region of interest" description="Disordered" evidence="1">
    <location>
        <begin position="157"/>
        <end position="180"/>
    </location>
</feature>
<gene>
    <name evidence="3" type="ORF">XAT740_LOCUS5046</name>
</gene>
<protein>
    <submittedName>
        <fullName evidence="3">Uncharacterized protein</fullName>
    </submittedName>
</protein>
<keyword evidence="2" id="KW-1133">Transmembrane helix</keyword>
<feature type="transmembrane region" description="Helical" evidence="2">
    <location>
        <begin position="14"/>
        <end position="41"/>
    </location>
</feature>
<sequence>MSRKRLFGLSIAWLWYWLMLIFMGLCIGHSTSWIICVLLGFGARIIMDIYSSTSVHNYGFDIRLGNPQPAQMDYQNGLIRETDCSVSPSDEVDLFSNEIFSTTITGHNKRPGSFNASMALVYTDLCRESVAVEDMEFYTMDILLVRDVTTVLNQTNNTIEEEDEEESNDTSDGFSVQRPSEVPLMENSQAAVERQTHDNIDNENEWYRIYDCPIRFQMRMIGHNEDVADGSVTDGIVTNTVLNPTSTHHEGLSQEILFLAEATEREIQRNVPESDGDETLQPIVNPPSDTRPKQSPTTGLHETHAL</sequence>
<evidence type="ECO:0000313" key="3">
    <source>
        <dbReference type="EMBL" id="CAF0842480.1"/>
    </source>
</evidence>
<keyword evidence="4" id="KW-1185">Reference proteome</keyword>
<dbReference type="EMBL" id="CAJNOR010000213">
    <property type="protein sequence ID" value="CAF0842480.1"/>
    <property type="molecule type" value="Genomic_DNA"/>
</dbReference>
<reference evidence="3" key="1">
    <citation type="submission" date="2021-02" db="EMBL/GenBank/DDBJ databases">
        <authorList>
            <person name="Nowell W R."/>
        </authorList>
    </citation>
    <scope>NUCLEOTIDE SEQUENCE</scope>
</reference>
<feature type="region of interest" description="Disordered" evidence="1">
    <location>
        <begin position="269"/>
        <end position="306"/>
    </location>
</feature>
<proteinExistence type="predicted"/>
<evidence type="ECO:0000313" key="4">
    <source>
        <dbReference type="Proteomes" id="UP000663828"/>
    </source>
</evidence>
<feature type="compositionally biased region" description="Acidic residues" evidence="1">
    <location>
        <begin position="159"/>
        <end position="169"/>
    </location>
</feature>
<keyword evidence="2" id="KW-0812">Transmembrane</keyword>
<evidence type="ECO:0000256" key="2">
    <source>
        <dbReference type="SAM" id="Phobius"/>
    </source>
</evidence>
<dbReference type="Proteomes" id="UP000663828">
    <property type="component" value="Unassembled WGS sequence"/>
</dbReference>
<accession>A0A813VG37</accession>
<dbReference type="AlphaFoldDB" id="A0A813VG37"/>
<name>A0A813VG37_ADIRI</name>
<keyword evidence="2" id="KW-0472">Membrane</keyword>
<organism evidence="3 4">
    <name type="scientific">Adineta ricciae</name>
    <name type="common">Rotifer</name>
    <dbReference type="NCBI Taxonomy" id="249248"/>
    <lineage>
        <taxon>Eukaryota</taxon>
        <taxon>Metazoa</taxon>
        <taxon>Spiralia</taxon>
        <taxon>Gnathifera</taxon>
        <taxon>Rotifera</taxon>
        <taxon>Eurotatoria</taxon>
        <taxon>Bdelloidea</taxon>
        <taxon>Adinetida</taxon>
        <taxon>Adinetidae</taxon>
        <taxon>Adineta</taxon>
    </lineage>
</organism>
<evidence type="ECO:0000256" key="1">
    <source>
        <dbReference type="SAM" id="MobiDB-lite"/>
    </source>
</evidence>